<dbReference type="GO" id="GO:0005634">
    <property type="term" value="C:nucleus"/>
    <property type="evidence" value="ECO:0007669"/>
    <property type="project" value="TreeGrafter"/>
</dbReference>
<dbReference type="AlphaFoldDB" id="A0AAU9IPJ8"/>
<dbReference type="Pfam" id="PF04969">
    <property type="entry name" value="CS"/>
    <property type="match status" value="1"/>
</dbReference>
<proteinExistence type="inferred from homology"/>
<comment type="caution">
    <text evidence="4">The sequence shown here is derived from an EMBL/GenBank/DDBJ whole genome shotgun (WGS) entry which is preliminary data.</text>
</comment>
<sequence length="176" mass="20240">MEARHIPIKWAQRKAQVFITLEVSNLVENSWTIQPTEEGAIHFKALSKDTGSEVAVDLELFEKIVPAECKWKVTGRNVQLSLAKENKTAEYWPRLLKQTGKNQWLGIDWSKWIDEEDEDAKSKPDFDYDFNNMNYDEGEDSDEEEEEEEAPADLGDLEGDKMDIPTAETGEEKKSE</sequence>
<dbReference type="InterPro" id="IPR008978">
    <property type="entry name" value="HSP20-like_chaperone"/>
</dbReference>
<dbReference type="InterPro" id="IPR045250">
    <property type="entry name" value="p23-like"/>
</dbReference>
<name>A0AAU9IPJ8_9CILI</name>
<evidence type="ECO:0000259" key="3">
    <source>
        <dbReference type="PROSITE" id="PS51203"/>
    </source>
</evidence>
<evidence type="ECO:0000313" key="5">
    <source>
        <dbReference type="Proteomes" id="UP001162131"/>
    </source>
</evidence>
<dbReference type="GO" id="GO:0006457">
    <property type="term" value="P:protein folding"/>
    <property type="evidence" value="ECO:0007669"/>
    <property type="project" value="TreeGrafter"/>
</dbReference>
<dbReference type="Gene3D" id="2.60.40.790">
    <property type="match status" value="1"/>
</dbReference>
<accession>A0AAU9IPJ8</accession>
<dbReference type="SUPFAM" id="SSF49764">
    <property type="entry name" value="HSP20-like chaperones"/>
    <property type="match status" value="1"/>
</dbReference>
<dbReference type="CDD" id="cd06465">
    <property type="entry name" value="p23_hB-ind1_like"/>
    <property type="match status" value="1"/>
</dbReference>
<dbReference type="GO" id="GO:0051087">
    <property type="term" value="F:protein-folding chaperone binding"/>
    <property type="evidence" value="ECO:0007669"/>
    <property type="project" value="TreeGrafter"/>
</dbReference>
<dbReference type="GO" id="GO:0051131">
    <property type="term" value="P:chaperone-mediated protein complex assembly"/>
    <property type="evidence" value="ECO:0007669"/>
    <property type="project" value="TreeGrafter"/>
</dbReference>
<reference evidence="4" key="1">
    <citation type="submission" date="2021-09" db="EMBL/GenBank/DDBJ databases">
        <authorList>
            <consortium name="AG Swart"/>
            <person name="Singh M."/>
            <person name="Singh A."/>
            <person name="Seah K."/>
            <person name="Emmerich C."/>
        </authorList>
    </citation>
    <scope>NUCLEOTIDE SEQUENCE</scope>
    <source>
        <strain evidence="4">ATCC30299</strain>
    </source>
</reference>
<dbReference type="InterPro" id="IPR007052">
    <property type="entry name" value="CS_dom"/>
</dbReference>
<feature type="domain" description="CS" evidence="3">
    <location>
        <begin position="3"/>
        <end position="96"/>
    </location>
</feature>
<evidence type="ECO:0000256" key="1">
    <source>
        <dbReference type="ARBA" id="ARBA00025733"/>
    </source>
</evidence>
<dbReference type="Proteomes" id="UP001162131">
    <property type="component" value="Unassembled WGS sequence"/>
</dbReference>
<evidence type="ECO:0000313" key="4">
    <source>
        <dbReference type="EMBL" id="CAG9316746.1"/>
    </source>
</evidence>
<dbReference type="PROSITE" id="PS51203">
    <property type="entry name" value="CS"/>
    <property type="match status" value="1"/>
</dbReference>
<dbReference type="EMBL" id="CAJZBQ010000016">
    <property type="protein sequence ID" value="CAG9316746.1"/>
    <property type="molecule type" value="Genomic_DNA"/>
</dbReference>
<dbReference type="GO" id="GO:0051879">
    <property type="term" value="F:Hsp90 protein binding"/>
    <property type="evidence" value="ECO:0007669"/>
    <property type="project" value="InterPro"/>
</dbReference>
<dbReference type="GO" id="GO:0005829">
    <property type="term" value="C:cytosol"/>
    <property type="evidence" value="ECO:0007669"/>
    <property type="project" value="TreeGrafter"/>
</dbReference>
<feature type="compositionally biased region" description="Acidic residues" evidence="2">
    <location>
        <begin position="136"/>
        <end position="157"/>
    </location>
</feature>
<protein>
    <recommendedName>
        <fullName evidence="3">CS domain-containing protein</fullName>
    </recommendedName>
</protein>
<comment type="similarity">
    <text evidence="1">Belongs to the p23/wos2 family.</text>
</comment>
<organism evidence="4 5">
    <name type="scientific">Blepharisma stoltei</name>
    <dbReference type="NCBI Taxonomy" id="1481888"/>
    <lineage>
        <taxon>Eukaryota</taxon>
        <taxon>Sar</taxon>
        <taxon>Alveolata</taxon>
        <taxon>Ciliophora</taxon>
        <taxon>Postciliodesmatophora</taxon>
        <taxon>Heterotrichea</taxon>
        <taxon>Heterotrichida</taxon>
        <taxon>Blepharismidae</taxon>
        <taxon>Blepharisma</taxon>
    </lineage>
</organism>
<dbReference type="PANTHER" id="PTHR22932:SF1">
    <property type="entry name" value="CO-CHAPERONE PROTEIN DAF-41"/>
    <property type="match status" value="1"/>
</dbReference>
<gene>
    <name evidence="4" type="ORF">BSTOLATCC_MIC16848</name>
</gene>
<feature type="region of interest" description="Disordered" evidence="2">
    <location>
        <begin position="118"/>
        <end position="176"/>
    </location>
</feature>
<dbReference type="PANTHER" id="PTHR22932">
    <property type="entry name" value="TELOMERASE-BINDING PROTEIN P23 HSP90 CO-CHAPERONE"/>
    <property type="match status" value="1"/>
</dbReference>
<evidence type="ECO:0000256" key="2">
    <source>
        <dbReference type="SAM" id="MobiDB-lite"/>
    </source>
</evidence>
<keyword evidence="5" id="KW-1185">Reference proteome</keyword>